<evidence type="ECO:0000259" key="9">
    <source>
        <dbReference type="Pfam" id="PF10141"/>
    </source>
</evidence>
<feature type="domain" description="RecJ OB" evidence="10">
    <location>
        <begin position="456"/>
        <end position="562"/>
    </location>
</feature>
<keyword evidence="6" id="KW-0175">Coiled coil</keyword>
<protein>
    <recommendedName>
        <fullName evidence="2">Single-stranded-DNA-specific exonuclease RecJ</fullName>
    </recommendedName>
</protein>
<dbReference type="EMBL" id="JACIUY010000063">
    <property type="protein sequence ID" value="MBB1086628.1"/>
    <property type="molecule type" value="Genomic_DNA"/>
</dbReference>
<dbReference type="Pfam" id="PF10141">
    <property type="entry name" value="ssDNA-exonuc_C"/>
    <property type="match status" value="1"/>
</dbReference>
<evidence type="ECO:0000259" key="10">
    <source>
        <dbReference type="Pfam" id="PF17768"/>
    </source>
</evidence>
<evidence type="ECO:0000256" key="6">
    <source>
        <dbReference type="SAM" id="Coils"/>
    </source>
</evidence>
<dbReference type="Gene3D" id="3.10.310.30">
    <property type="match status" value="1"/>
</dbReference>
<dbReference type="InterPro" id="IPR018779">
    <property type="entry name" value="RecJ_C"/>
</dbReference>
<dbReference type="AlphaFoldDB" id="A0A7W3YCT1"/>
<dbReference type="Gene3D" id="3.90.1640.30">
    <property type="match status" value="1"/>
</dbReference>
<dbReference type="InterPro" id="IPR004610">
    <property type="entry name" value="RecJ"/>
</dbReference>
<dbReference type="Proteomes" id="UP000518255">
    <property type="component" value="Unassembled WGS sequence"/>
</dbReference>
<evidence type="ECO:0000256" key="1">
    <source>
        <dbReference type="ARBA" id="ARBA00005915"/>
    </source>
</evidence>
<gene>
    <name evidence="12" type="primary">recJ</name>
    <name evidence="12" type="ORF">H5R63_07550</name>
    <name evidence="11" type="ORF">H5R64_00550</name>
</gene>
<dbReference type="GO" id="GO:0006281">
    <property type="term" value="P:DNA repair"/>
    <property type="evidence" value="ECO:0007669"/>
    <property type="project" value="InterPro"/>
</dbReference>
<feature type="coiled-coil region" evidence="6">
    <location>
        <begin position="308"/>
        <end position="335"/>
    </location>
</feature>
<evidence type="ECO:0000313" key="14">
    <source>
        <dbReference type="Proteomes" id="UP000544052"/>
    </source>
</evidence>
<comment type="caution">
    <text evidence="12">The sequence shown here is derived from an EMBL/GenBank/DDBJ whole genome shotgun (WGS) entry which is preliminary data.</text>
</comment>
<evidence type="ECO:0000256" key="2">
    <source>
        <dbReference type="ARBA" id="ARBA00019841"/>
    </source>
</evidence>
<dbReference type="Pfam" id="PF17768">
    <property type="entry name" value="RecJ_OB"/>
    <property type="match status" value="1"/>
</dbReference>
<dbReference type="InterPro" id="IPR038763">
    <property type="entry name" value="DHH_sf"/>
</dbReference>
<dbReference type="InterPro" id="IPR041122">
    <property type="entry name" value="RecJ_OB"/>
</dbReference>
<dbReference type="Pfam" id="PF01368">
    <property type="entry name" value="DHH"/>
    <property type="match status" value="1"/>
</dbReference>
<keyword evidence="5 12" id="KW-0269">Exonuclease</keyword>
<dbReference type="GO" id="GO:0003676">
    <property type="term" value="F:nucleic acid binding"/>
    <property type="evidence" value="ECO:0007669"/>
    <property type="project" value="InterPro"/>
</dbReference>
<feature type="domain" description="Single-stranded-DNA-specific exonuclease RecJ C-terminal" evidence="9">
    <location>
        <begin position="570"/>
        <end position="767"/>
    </location>
</feature>
<evidence type="ECO:0000256" key="5">
    <source>
        <dbReference type="ARBA" id="ARBA00022839"/>
    </source>
</evidence>
<dbReference type="RefSeq" id="WP_182581494.1">
    <property type="nucleotide sequence ID" value="NZ_JACIUY010000063.1"/>
</dbReference>
<feature type="domain" description="DDH" evidence="7">
    <location>
        <begin position="83"/>
        <end position="226"/>
    </location>
</feature>
<dbReference type="PANTHER" id="PTHR30255">
    <property type="entry name" value="SINGLE-STRANDED-DNA-SPECIFIC EXONUCLEASE RECJ"/>
    <property type="match status" value="1"/>
</dbReference>
<dbReference type="InterPro" id="IPR051673">
    <property type="entry name" value="SSDNA_exonuclease_RecJ"/>
</dbReference>
<dbReference type="Proteomes" id="UP000544052">
    <property type="component" value="Unassembled WGS sequence"/>
</dbReference>
<dbReference type="EMBL" id="JACIUZ010000011">
    <property type="protein sequence ID" value="MBB1062303.1"/>
    <property type="molecule type" value="Genomic_DNA"/>
</dbReference>
<proteinExistence type="inferred from homology"/>
<keyword evidence="14" id="KW-1185">Reference proteome</keyword>
<sequence length="774" mass="85992">MVKAQYDWQQATAPDKQLVSQLSQGLSVSPVIARLLVARGITSLEAAHSYLQPSMDMIHDPHQLHDMDRAVKRILQAVENEEQITVYGDYDADGITSTALMYEVLRDAGANVNYYVPNRFRDGYGPNADAYQRIIEQGTKLIITVDNGVSGKAVIDPVMKQGIDVIVTDHHEMPEELPDAYAIVHPRYPGSDYPFADLSGVGVAFKVAWALMDEFPEEFLDLVAIGEIADVVRVTDENRPLIMAGIQELRQGMRPGLHALIKEAGVSEQYLTDQDIGFVIAPRLNALGRIADANDGVKLLTTLDEAQAGELAKMVDQANNQRQELVNEIMVEAQQQLSQLDPDQPAFLIVGHEWHQGVLGIVASRLMEQTGKPVIVASSNDDHSIVKGSGRSVDGFNLYAALDGHRELMTSFGGHPAACGLSFDISNLEALQNVLVEEAQKQEFDGQEKQPLEIASQLSPVEINMQLYEQLVALSPFGPGNEQPIFELAPDQIDDIVTMGKDNSHLKFTVSDSQTKVTVIAFGKGKLAPILKSTVASQVNLAVKLSINEWRGKRTVQLMLADICVDGPVILDQRTNKLNPRLFNEQGYYIAFDNKLRDNIQPHLPNGQALSPEEAFETDFSGQQVTLVDCPPSLEEFEKLFSNDQDAPALIRLFLFQPHSVYLNGMPVRDEFARLYRFIVQVPQIDLNRQLNQLSTRLRINAERLIFMLRVFSAAGFVTIKDGILTPVSDVDKTDIKKTSPYQRRIAQYKAEQVLLFSDSKSLAKWVLNCLNIH</sequence>
<dbReference type="InterPro" id="IPR001667">
    <property type="entry name" value="DDH_dom"/>
</dbReference>
<name>A0A7W3YCT1_9LACO</name>
<evidence type="ECO:0000313" key="11">
    <source>
        <dbReference type="EMBL" id="MBB1062303.1"/>
    </source>
</evidence>
<feature type="domain" description="DHHA1" evidence="8">
    <location>
        <begin position="349"/>
        <end position="438"/>
    </location>
</feature>
<evidence type="ECO:0000256" key="3">
    <source>
        <dbReference type="ARBA" id="ARBA00022722"/>
    </source>
</evidence>
<evidence type="ECO:0000259" key="8">
    <source>
        <dbReference type="Pfam" id="PF02272"/>
    </source>
</evidence>
<evidence type="ECO:0000256" key="4">
    <source>
        <dbReference type="ARBA" id="ARBA00022801"/>
    </source>
</evidence>
<keyword evidence="4" id="KW-0378">Hydrolase</keyword>
<evidence type="ECO:0000259" key="7">
    <source>
        <dbReference type="Pfam" id="PF01368"/>
    </source>
</evidence>
<evidence type="ECO:0000313" key="12">
    <source>
        <dbReference type="EMBL" id="MBB1086628.1"/>
    </source>
</evidence>
<accession>A0A7W3YCT1</accession>
<dbReference type="InterPro" id="IPR003156">
    <property type="entry name" value="DHHA1_dom"/>
</dbReference>
<dbReference type="GO" id="GO:0006310">
    <property type="term" value="P:DNA recombination"/>
    <property type="evidence" value="ECO:0007669"/>
    <property type="project" value="InterPro"/>
</dbReference>
<dbReference type="PANTHER" id="PTHR30255:SF2">
    <property type="entry name" value="SINGLE-STRANDED-DNA-SPECIFIC EXONUCLEASE RECJ"/>
    <property type="match status" value="1"/>
</dbReference>
<comment type="similarity">
    <text evidence="1">Belongs to the RecJ family.</text>
</comment>
<evidence type="ECO:0000313" key="13">
    <source>
        <dbReference type="Proteomes" id="UP000518255"/>
    </source>
</evidence>
<dbReference type="GO" id="GO:0008409">
    <property type="term" value="F:5'-3' exonuclease activity"/>
    <property type="evidence" value="ECO:0007669"/>
    <property type="project" value="InterPro"/>
</dbReference>
<dbReference type="Pfam" id="PF02272">
    <property type="entry name" value="DHHA1"/>
    <property type="match status" value="1"/>
</dbReference>
<keyword evidence="3" id="KW-0540">Nuclease</keyword>
<dbReference type="NCBIfam" id="TIGR00644">
    <property type="entry name" value="recJ"/>
    <property type="match status" value="1"/>
</dbReference>
<dbReference type="SUPFAM" id="SSF64182">
    <property type="entry name" value="DHH phosphoesterases"/>
    <property type="match status" value="1"/>
</dbReference>
<reference evidence="13 14" key="1">
    <citation type="submission" date="2020-07" db="EMBL/GenBank/DDBJ databases">
        <title>Description of Limosilactobacillus balticus sp. nov., Limosilactobacillus agrestis sp. nov., Limosilactobacillus albertensis sp. nov., Limosilactobacillus rudii sp. nov., Limosilactobacillus fastidiosus sp. nov., five novel Limosilactobacillus species isolated from the vertebrate gastrointestinal tract, and proposal of 6 subspecies of Limosilactobacillus reuteri adapted to the gastrointestinal tract of specific vertebrate hosts.</title>
        <authorList>
            <person name="Li F."/>
            <person name="Cheng C."/>
            <person name="Zheng J."/>
            <person name="Quevedo R.M."/>
            <person name="Li J."/>
            <person name="Roos S."/>
            <person name="Gaenzle M.G."/>
            <person name="Walter J."/>
        </authorList>
    </citation>
    <scope>NUCLEOTIDE SEQUENCE [LARGE SCALE GENOMIC DNA]</scope>
    <source>
        <strain evidence="12 13">WF-MA3-C</strain>
        <strain evidence="11 14">WF-MO7-1</strain>
    </source>
</reference>
<organism evidence="12 13">
    <name type="scientific">Limosilactobacillus fastidiosus</name>
    <dbReference type="NCBI Taxonomy" id="2759855"/>
    <lineage>
        <taxon>Bacteria</taxon>
        <taxon>Bacillati</taxon>
        <taxon>Bacillota</taxon>
        <taxon>Bacilli</taxon>
        <taxon>Lactobacillales</taxon>
        <taxon>Lactobacillaceae</taxon>
        <taxon>Limosilactobacillus</taxon>
    </lineage>
</organism>